<protein>
    <submittedName>
        <fullName evidence="1">Uncharacterized protein</fullName>
    </submittedName>
</protein>
<accession>A0A9W7DUY5</accession>
<sequence>METEGRGKRTKKTGGRLQRWRALEEDCFVESKKRKGDAKERKKVLNKKYYLKVVKVRVQERKLLNSVEYLDKNVDLKKVKAEAIDSFPAVATLIEEWVNKDGVTRSYIGMASNAAGIPMKIGKVFTGGLHRLHDHAFRLRKEE</sequence>
<gene>
    <name evidence="1" type="ORF">TrRE_jg7853</name>
</gene>
<reference evidence="1" key="1">
    <citation type="submission" date="2022-07" db="EMBL/GenBank/DDBJ databases">
        <title>Genome analysis of Parmales, a sister group of diatoms, reveals the evolutionary specialization of diatoms from phago-mixotrophs to photoautotrophs.</title>
        <authorList>
            <person name="Ban H."/>
            <person name="Sato S."/>
            <person name="Yoshikawa S."/>
            <person name="Kazumasa Y."/>
            <person name="Nakamura Y."/>
            <person name="Ichinomiya M."/>
            <person name="Saitoh K."/>
            <person name="Sato N."/>
            <person name="Blanc-Mathieu R."/>
            <person name="Endo H."/>
            <person name="Kuwata A."/>
            <person name="Ogata H."/>
        </authorList>
    </citation>
    <scope>NUCLEOTIDE SEQUENCE</scope>
</reference>
<dbReference type="Proteomes" id="UP001165082">
    <property type="component" value="Unassembled WGS sequence"/>
</dbReference>
<proteinExistence type="predicted"/>
<dbReference type="EMBL" id="BRXZ01000830">
    <property type="protein sequence ID" value="GMH55175.1"/>
    <property type="molecule type" value="Genomic_DNA"/>
</dbReference>
<dbReference type="AlphaFoldDB" id="A0A9W7DUY5"/>
<comment type="caution">
    <text evidence="1">The sequence shown here is derived from an EMBL/GenBank/DDBJ whole genome shotgun (WGS) entry which is preliminary data.</text>
</comment>
<evidence type="ECO:0000313" key="2">
    <source>
        <dbReference type="Proteomes" id="UP001165082"/>
    </source>
</evidence>
<name>A0A9W7DUY5_9STRA</name>
<organism evidence="1 2">
    <name type="scientific">Triparma retinervis</name>
    <dbReference type="NCBI Taxonomy" id="2557542"/>
    <lineage>
        <taxon>Eukaryota</taxon>
        <taxon>Sar</taxon>
        <taxon>Stramenopiles</taxon>
        <taxon>Ochrophyta</taxon>
        <taxon>Bolidophyceae</taxon>
        <taxon>Parmales</taxon>
        <taxon>Triparmaceae</taxon>
        <taxon>Triparma</taxon>
    </lineage>
</organism>
<evidence type="ECO:0000313" key="1">
    <source>
        <dbReference type="EMBL" id="GMH55175.1"/>
    </source>
</evidence>
<keyword evidence="2" id="KW-1185">Reference proteome</keyword>